<feature type="domain" description="Thioredoxin" evidence="5">
    <location>
        <begin position="54"/>
        <end position="224"/>
    </location>
</feature>
<dbReference type="PANTHER" id="PTHR12151:SF25">
    <property type="entry name" value="LINALOOL DEHYDRATASE_ISOMERASE DOMAIN-CONTAINING PROTEIN"/>
    <property type="match status" value="1"/>
</dbReference>
<protein>
    <submittedName>
        <fullName evidence="6">SCO family protein</fullName>
    </submittedName>
</protein>
<keyword evidence="2 3" id="KW-0186">Copper</keyword>
<gene>
    <name evidence="6" type="ORF">ESA94_10355</name>
</gene>
<evidence type="ECO:0000256" key="4">
    <source>
        <dbReference type="PIRSR" id="PIRSR603782-2"/>
    </source>
</evidence>
<proteinExistence type="inferred from homology"/>
<evidence type="ECO:0000256" key="1">
    <source>
        <dbReference type="ARBA" id="ARBA00010996"/>
    </source>
</evidence>
<dbReference type="GO" id="GO:0046872">
    <property type="term" value="F:metal ion binding"/>
    <property type="evidence" value="ECO:0007669"/>
    <property type="project" value="UniProtKB-KW"/>
</dbReference>
<dbReference type="CDD" id="cd02968">
    <property type="entry name" value="SCO"/>
    <property type="match status" value="1"/>
</dbReference>
<dbReference type="PROSITE" id="PS51352">
    <property type="entry name" value="THIOREDOXIN_2"/>
    <property type="match status" value="1"/>
</dbReference>
<dbReference type="Proteomes" id="UP000290204">
    <property type="component" value="Unassembled WGS sequence"/>
</dbReference>
<evidence type="ECO:0000256" key="2">
    <source>
        <dbReference type="ARBA" id="ARBA00023008"/>
    </source>
</evidence>
<dbReference type="OrthoDB" id="9811998at2"/>
<dbReference type="Gene3D" id="3.40.30.10">
    <property type="entry name" value="Glutaredoxin"/>
    <property type="match status" value="1"/>
</dbReference>
<keyword evidence="7" id="KW-1185">Reference proteome</keyword>
<dbReference type="AlphaFoldDB" id="A0A4Q1CJT3"/>
<keyword evidence="3" id="KW-0479">Metal-binding</keyword>
<feature type="binding site" evidence="3">
    <location>
        <position position="182"/>
    </location>
    <ligand>
        <name>Cu cation</name>
        <dbReference type="ChEBI" id="CHEBI:23378"/>
    </ligand>
</feature>
<feature type="binding site" evidence="3">
    <location>
        <position position="92"/>
    </location>
    <ligand>
        <name>Cu cation</name>
        <dbReference type="ChEBI" id="CHEBI:23378"/>
    </ligand>
</feature>
<keyword evidence="4" id="KW-1015">Disulfide bond</keyword>
<feature type="binding site" evidence="3">
    <location>
        <position position="96"/>
    </location>
    <ligand>
        <name>Cu cation</name>
        <dbReference type="ChEBI" id="CHEBI:23378"/>
    </ligand>
</feature>
<dbReference type="RefSeq" id="WP_129130814.1">
    <property type="nucleotide sequence ID" value="NZ_SDHW01000002.1"/>
</dbReference>
<evidence type="ECO:0000313" key="6">
    <source>
        <dbReference type="EMBL" id="RXK60853.1"/>
    </source>
</evidence>
<dbReference type="InterPro" id="IPR036249">
    <property type="entry name" value="Thioredoxin-like_sf"/>
</dbReference>
<comment type="caution">
    <text evidence="6">The sequence shown here is derived from an EMBL/GenBank/DDBJ whole genome shotgun (WGS) entry which is preliminary data.</text>
</comment>
<dbReference type="InterPro" id="IPR003782">
    <property type="entry name" value="SCO1/SenC"/>
</dbReference>
<comment type="similarity">
    <text evidence="1">Belongs to the SCO1/2 family.</text>
</comment>
<name>A0A4Q1CJT3_9BACT</name>
<evidence type="ECO:0000313" key="7">
    <source>
        <dbReference type="Proteomes" id="UP000290204"/>
    </source>
</evidence>
<dbReference type="EMBL" id="SDHW01000002">
    <property type="protein sequence ID" value="RXK60853.1"/>
    <property type="molecule type" value="Genomic_DNA"/>
</dbReference>
<feature type="disulfide bond" description="Redox-active" evidence="4">
    <location>
        <begin position="92"/>
        <end position="96"/>
    </location>
</feature>
<sequence length="232" mass="26864">MSKKGLFGLLLAVGVPVISYYIVKFTSEGSVDMPRHYFFDTVIEKTEKGKLVKDTVWHKVANFTFTNQLNKSVSVDSLKGKILVVDYFFTRCPNPCPTLTRNMKKMQDAFLKNDSLVHFISLTVDPSRDSVEALKRYADKYKVRHNNWWFLTGDKQTIYKLAYDEFKAATIDGGEVDTAFLHTNKFYLLDRDRVIRGWYDGTDSIAMAKLAKDIGLLFLEKDKKKKRNLFRK</sequence>
<organism evidence="6 7">
    <name type="scientific">Lacibacter luteus</name>
    <dbReference type="NCBI Taxonomy" id="2508719"/>
    <lineage>
        <taxon>Bacteria</taxon>
        <taxon>Pseudomonadati</taxon>
        <taxon>Bacteroidota</taxon>
        <taxon>Chitinophagia</taxon>
        <taxon>Chitinophagales</taxon>
        <taxon>Chitinophagaceae</taxon>
        <taxon>Lacibacter</taxon>
    </lineage>
</organism>
<dbReference type="InterPro" id="IPR013766">
    <property type="entry name" value="Thioredoxin_domain"/>
</dbReference>
<dbReference type="SUPFAM" id="SSF52833">
    <property type="entry name" value="Thioredoxin-like"/>
    <property type="match status" value="1"/>
</dbReference>
<reference evidence="6 7" key="1">
    <citation type="submission" date="2019-01" db="EMBL/GenBank/DDBJ databases">
        <title>Lacibacter sp. strain TTM-7.</title>
        <authorList>
            <person name="Chen W.-M."/>
        </authorList>
    </citation>
    <scope>NUCLEOTIDE SEQUENCE [LARGE SCALE GENOMIC DNA]</scope>
    <source>
        <strain evidence="6 7">TTM-7</strain>
    </source>
</reference>
<evidence type="ECO:0000256" key="3">
    <source>
        <dbReference type="PIRSR" id="PIRSR603782-1"/>
    </source>
</evidence>
<evidence type="ECO:0000259" key="5">
    <source>
        <dbReference type="PROSITE" id="PS51352"/>
    </source>
</evidence>
<accession>A0A4Q1CJT3</accession>
<dbReference type="PANTHER" id="PTHR12151">
    <property type="entry name" value="ELECTRON TRANSPORT PROTIN SCO1/SENC FAMILY MEMBER"/>
    <property type="match status" value="1"/>
</dbReference>
<dbReference type="Pfam" id="PF02630">
    <property type="entry name" value="SCO1-SenC"/>
    <property type="match status" value="1"/>
</dbReference>